<dbReference type="PANTHER" id="PTHR13832">
    <property type="entry name" value="PROTEIN PHOSPHATASE 2C"/>
    <property type="match status" value="1"/>
</dbReference>
<reference evidence="2 3" key="1">
    <citation type="journal article" date="2016" name="Mol. Biol. Evol.">
        <title>Comparative Genomics of Early-Diverging Mushroom-Forming Fungi Provides Insights into the Origins of Lignocellulose Decay Capabilities.</title>
        <authorList>
            <person name="Nagy L.G."/>
            <person name="Riley R."/>
            <person name="Tritt A."/>
            <person name="Adam C."/>
            <person name="Daum C."/>
            <person name="Floudas D."/>
            <person name="Sun H."/>
            <person name="Yadav J.S."/>
            <person name="Pangilinan J."/>
            <person name="Larsson K.H."/>
            <person name="Matsuura K."/>
            <person name="Barry K."/>
            <person name="Labutti K."/>
            <person name="Kuo R."/>
            <person name="Ohm R.A."/>
            <person name="Bhattacharya S.S."/>
            <person name="Shirouzu T."/>
            <person name="Yoshinaga Y."/>
            <person name="Martin F.M."/>
            <person name="Grigoriev I.V."/>
            <person name="Hibbett D.S."/>
        </authorList>
    </citation>
    <scope>NUCLEOTIDE SEQUENCE [LARGE SCALE GENOMIC DNA]</scope>
    <source>
        <strain evidence="2 3">CBS 109695</strain>
    </source>
</reference>
<evidence type="ECO:0000313" key="2">
    <source>
        <dbReference type="EMBL" id="KZP34532.1"/>
    </source>
</evidence>
<keyword evidence="3" id="KW-1185">Reference proteome</keyword>
<dbReference type="PROSITE" id="PS51746">
    <property type="entry name" value="PPM_2"/>
    <property type="match status" value="1"/>
</dbReference>
<dbReference type="STRING" id="436010.A0A166X8T0"/>
<dbReference type="Pfam" id="PF00481">
    <property type="entry name" value="PP2C"/>
    <property type="match status" value="1"/>
</dbReference>
<dbReference type="GO" id="GO:0004722">
    <property type="term" value="F:protein serine/threonine phosphatase activity"/>
    <property type="evidence" value="ECO:0007669"/>
    <property type="project" value="InterPro"/>
</dbReference>
<dbReference type="Gene3D" id="3.60.40.10">
    <property type="entry name" value="PPM-type phosphatase domain"/>
    <property type="match status" value="1"/>
</dbReference>
<feature type="domain" description="PPM-type phosphatase" evidence="1">
    <location>
        <begin position="59"/>
        <end position="405"/>
    </location>
</feature>
<dbReference type="OrthoDB" id="420076at2759"/>
<dbReference type="PANTHER" id="PTHR13832:SF792">
    <property type="entry name" value="GM14286P"/>
    <property type="match status" value="1"/>
</dbReference>
<dbReference type="InterPro" id="IPR015655">
    <property type="entry name" value="PP2C"/>
</dbReference>
<dbReference type="SMART" id="SM00332">
    <property type="entry name" value="PP2Cc"/>
    <property type="match status" value="1"/>
</dbReference>
<dbReference type="Proteomes" id="UP000076532">
    <property type="component" value="Unassembled WGS sequence"/>
</dbReference>
<name>A0A166X8T0_9AGAM</name>
<organism evidence="2 3">
    <name type="scientific">Athelia psychrophila</name>
    <dbReference type="NCBI Taxonomy" id="1759441"/>
    <lineage>
        <taxon>Eukaryota</taxon>
        <taxon>Fungi</taxon>
        <taxon>Dikarya</taxon>
        <taxon>Basidiomycota</taxon>
        <taxon>Agaricomycotina</taxon>
        <taxon>Agaricomycetes</taxon>
        <taxon>Agaricomycetidae</taxon>
        <taxon>Atheliales</taxon>
        <taxon>Atheliaceae</taxon>
        <taxon>Athelia</taxon>
    </lineage>
</organism>
<dbReference type="InterPro" id="IPR036457">
    <property type="entry name" value="PPM-type-like_dom_sf"/>
</dbReference>
<evidence type="ECO:0000259" key="1">
    <source>
        <dbReference type="PROSITE" id="PS51746"/>
    </source>
</evidence>
<dbReference type="AlphaFoldDB" id="A0A166X8T0"/>
<proteinExistence type="predicted"/>
<protein>
    <submittedName>
        <fullName evidence="2">Protein serine/threonine phosphatase 2C</fullName>
    </submittedName>
</protein>
<dbReference type="SUPFAM" id="SSF81606">
    <property type="entry name" value="PP2C-like"/>
    <property type="match status" value="1"/>
</dbReference>
<dbReference type="InterPro" id="IPR001932">
    <property type="entry name" value="PPM-type_phosphatase-like_dom"/>
</dbReference>
<accession>A0A166X8T0</accession>
<sequence length="406" mass="44734">MNHSTISLVAGSSTERLQALAEVQDFSVDPETGLTYRLLSEPSLTAELVRLATTKFDRLCDSVSLQPCLESRNEDRCIIETWDLPGGQWSFSAILDGHCGHDLVDYVVRALPSVIRDALRSALGCGINIPSDTVRSILSTSLVKVDRAIQSDFLKMFSGIVEDSAVDFKNIQDAKRMVAIRCTQGAALILGLVDPGKKNQWTANLGDCQAVYGRRNSCGGWNATLVNPLHDVENKSEVRRIHSEHPGEVECIVDKRVIGFLTPTRAIGDTWLKLPAMYTRTVFAGISNDIEADADTYTRRLITPPYVIGVPDTYHHIISSPEDFVVMYSDGLPDLHEDMDPQILADRMVAAVGSALSSPKKSRGLAMHLLRDALGNDDAASISRQLTLESDEKWMDDTSVMVQRFQ</sequence>
<evidence type="ECO:0000313" key="3">
    <source>
        <dbReference type="Proteomes" id="UP000076532"/>
    </source>
</evidence>
<dbReference type="EMBL" id="KV417480">
    <property type="protein sequence ID" value="KZP34532.1"/>
    <property type="molecule type" value="Genomic_DNA"/>
</dbReference>
<dbReference type="CDD" id="cd00143">
    <property type="entry name" value="PP2Cc"/>
    <property type="match status" value="1"/>
</dbReference>
<gene>
    <name evidence="2" type="ORF">FIBSPDRAFT_719579</name>
</gene>